<accession>Q2JCB1</accession>
<dbReference type="AlphaFoldDB" id="Q2JCB1"/>
<dbReference type="OrthoDB" id="3857336at2"/>
<keyword evidence="2" id="KW-1185">Reference proteome</keyword>
<dbReference type="EMBL" id="CP000249">
    <property type="protein sequence ID" value="ABD11081.1"/>
    <property type="molecule type" value="Genomic_DNA"/>
</dbReference>
<dbReference type="RefSeq" id="WP_011436143.1">
    <property type="nucleotide sequence ID" value="NC_007777.1"/>
</dbReference>
<dbReference type="Proteomes" id="UP000001937">
    <property type="component" value="Chromosome"/>
</dbReference>
<dbReference type="HOGENOM" id="CLU_1474181_0_0_11"/>
<protein>
    <submittedName>
        <fullName evidence="1">Uncharacterized protein</fullName>
    </submittedName>
</protein>
<dbReference type="STRING" id="106370.Francci3_1705"/>
<name>Q2JCB1_FRACC</name>
<evidence type="ECO:0000313" key="2">
    <source>
        <dbReference type="Proteomes" id="UP000001937"/>
    </source>
</evidence>
<sequence length="182" mass="20438">MPKNQLDQLVADYTELVTTALAALDWAEEEITQAITRHPSKRDQFFHSYPVLAPSTILFPVEFVYRGHFREILERIATGQDTRPGTAAEACCLLAEVSKATPFPPYGHGLYFRLWAKAFPGHQQLVPDSQLNHYEALFGPKIDKLEGDIRKDLTVKDRQIGPITCDGVHNGAVVDCIYARTQ</sequence>
<dbReference type="KEGG" id="fra:Francci3_1705"/>
<organism evidence="1 2">
    <name type="scientific">Frankia casuarinae (strain DSM 45818 / CECT 9043 / HFP020203 / CcI3)</name>
    <dbReference type="NCBI Taxonomy" id="106370"/>
    <lineage>
        <taxon>Bacteria</taxon>
        <taxon>Bacillati</taxon>
        <taxon>Actinomycetota</taxon>
        <taxon>Actinomycetes</taxon>
        <taxon>Frankiales</taxon>
        <taxon>Frankiaceae</taxon>
        <taxon>Frankia</taxon>
    </lineage>
</organism>
<reference evidence="1 2" key="1">
    <citation type="journal article" date="2007" name="Genome Res.">
        <title>Genome characteristics of facultatively symbiotic Frankia sp. strains reflect host range and host plant biogeography.</title>
        <authorList>
            <person name="Normand P."/>
            <person name="Lapierre P."/>
            <person name="Tisa L.S."/>
            <person name="Gogarten J.P."/>
            <person name="Alloisio N."/>
            <person name="Bagnarol E."/>
            <person name="Bassi C.A."/>
            <person name="Berry A.M."/>
            <person name="Bickhart D.M."/>
            <person name="Choisne N."/>
            <person name="Couloux A."/>
            <person name="Cournoyer B."/>
            <person name="Cruveiller S."/>
            <person name="Daubin V."/>
            <person name="Demange N."/>
            <person name="Francino M.P."/>
            <person name="Goltsman E."/>
            <person name="Huang Y."/>
            <person name="Kopp O.R."/>
            <person name="Labarre L."/>
            <person name="Lapidus A."/>
            <person name="Lavire C."/>
            <person name="Marechal J."/>
            <person name="Martinez M."/>
            <person name="Mastronunzio J.E."/>
            <person name="Mullin B.C."/>
            <person name="Niemann J."/>
            <person name="Pujic P."/>
            <person name="Rawnsley T."/>
            <person name="Rouy Z."/>
            <person name="Schenowitz C."/>
            <person name="Sellstedt A."/>
            <person name="Tavares F."/>
            <person name="Tomkins J.P."/>
            <person name="Vallenet D."/>
            <person name="Valverde C."/>
            <person name="Wall L.G."/>
            <person name="Wang Y."/>
            <person name="Medigue C."/>
            <person name="Benson D.R."/>
        </authorList>
    </citation>
    <scope>NUCLEOTIDE SEQUENCE [LARGE SCALE GENOMIC DNA]</scope>
    <source>
        <strain evidence="2">DSM 45818 / CECT 9043 / CcI3</strain>
    </source>
</reference>
<gene>
    <name evidence="1" type="ordered locus">Francci3_1705</name>
</gene>
<evidence type="ECO:0000313" key="1">
    <source>
        <dbReference type="EMBL" id="ABD11081.1"/>
    </source>
</evidence>
<dbReference type="eggNOG" id="ENOG5032V5B">
    <property type="taxonomic scope" value="Bacteria"/>
</dbReference>
<proteinExistence type="predicted"/>